<proteinExistence type="predicted"/>
<name>A0A8S3YCK4_9EUPU</name>
<dbReference type="Proteomes" id="UP000678393">
    <property type="component" value="Unassembled WGS sequence"/>
</dbReference>
<reference evidence="3" key="1">
    <citation type="submission" date="2021-04" db="EMBL/GenBank/DDBJ databases">
        <authorList>
            <consortium name="Molecular Ecology Group"/>
        </authorList>
    </citation>
    <scope>NUCLEOTIDE SEQUENCE</scope>
</reference>
<evidence type="ECO:0000313" key="3">
    <source>
        <dbReference type="EMBL" id="CAG5114697.1"/>
    </source>
</evidence>
<feature type="compositionally biased region" description="Basic residues" evidence="2">
    <location>
        <begin position="1"/>
        <end position="11"/>
    </location>
</feature>
<accession>A0A8S3YCK4</accession>
<dbReference type="OrthoDB" id="6155301at2759"/>
<evidence type="ECO:0000313" key="4">
    <source>
        <dbReference type="Proteomes" id="UP000678393"/>
    </source>
</evidence>
<feature type="compositionally biased region" description="Low complexity" evidence="2">
    <location>
        <begin position="34"/>
        <end position="58"/>
    </location>
</feature>
<keyword evidence="1" id="KW-0175">Coiled coil</keyword>
<gene>
    <name evidence="3" type="ORF">CUNI_LOCUS255</name>
</gene>
<protein>
    <submittedName>
        <fullName evidence="3">Uncharacterized protein</fullName>
    </submittedName>
</protein>
<evidence type="ECO:0000256" key="1">
    <source>
        <dbReference type="SAM" id="Coils"/>
    </source>
</evidence>
<feature type="region of interest" description="Disordered" evidence="2">
    <location>
        <begin position="1"/>
        <end position="79"/>
    </location>
</feature>
<sequence length="334" mass="37286">MSSSHKQKHRTGIPVFKITPRNECEDVNVSSARSQQTLPLDSQQQQSRSTSRNQQSQNQKRDNTVVQPKLKTTKKNQGAETWADEVIQSQGQILRNISVSDSKRRRDDLEKQLHEAEAQLVTMGKLLEQREKLMNEAAEEAAKKTAELEQKLINQDGHLVKYGIDPVTGMQITLDEEGEKKVEATEKFTKKRVQEMRAKLQQMNSQAESHLSDIENTLQFLNGLELAVDRAGQSSGSVLQGFDIDYGDDKQLDQICHQHAGSGVCNAVVRSVLGEKKPLLENVSIGVTVNDDDGDIANCRYLEDHCDKLGIVEPEKLGNVDILDAESAVEEKIS</sequence>
<dbReference type="EMBL" id="CAJHNH020000025">
    <property type="protein sequence ID" value="CAG5114697.1"/>
    <property type="molecule type" value="Genomic_DNA"/>
</dbReference>
<dbReference type="AlphaFoldDB" id="A0A8S3YCK4"/>
<keyword evidence="4" id="KW-1185">Reference proteome</keyword>
<organism evidence="3 4">
    <name type="scientific">Candidula unifasciata</name>
    <dbReference type="NCBI Taxonomy" id="100452"/>
    <lineage>
        <taxon>Eukaryota</taxon>
        <taxon>Metazoa</taxon>
        <taxon>Spiralia</taxon>
        <taxon>Lophotrochozoa</taxon>
        <taxon>Mollusca</taxon>
        <taxon>Gastropoda</taxon>
        <taxon>Heterobranchia</taxon>
        <taxon>Euthyneura</taxon>
        <taxon>Panpulmonata</taxon>
        <taxon>Eupulmonata</taxon>
        <taxon>Stylommatophora</taxon>
        <taxon>Helicina</taxon>
        <taxon>Helicoidea</taxon>
        <taxon>Geomitridae</taxon>
        <taxon>Candidula</taxon>
    </lineage>
</organism>
<comment type="caution">
    <text evidence="3">The sequence shown here is derived from an EMBL/GenBank/DDBJ whole genome shotgun (WGS) entry which is preliminary data.</text>
</comment>
<evidence type="ECO:0000256" key="2">
    <source>
        <dbReference type="SAM" id="MobiDB-lite"/>
    </source>
</evidence>
<feature type="coiled-coil region" evidence="1">
    <location>
        <begin position="99"/>
        <end position="155"/>
    </location>
</feature>
<feature type="coiled-coil region" evidence="1">
    <location>
        <begin position="186"/>
        <end position="217"/>
    </location>
</feature>